<feature type="binding site" evidence="5">
    <location>
        <position position="124"/>
    </location>
    <ligand>
        <name>ATP</name>
        <dbReference type="ChEBI" id="CHEBI:30616"/>
    </ligand>
</feature>
<sequence length="803" mass="91222">MRFSKVVVQALALLLVHNNFPSPVFRSTGISLAEAQEADVVEKGEVYKFEAEVHRMLDIVVNSLYQNNDVFLRELISNGSDAIDKFRYMSLTEPEKYKVEGEDEIPLEVKIEYDAEEQTLTVRDTGIGMTHDELVSNLGTVARSGTTKFMNALKESGNADSTMSQIGQFGVGFYSAFLVADKVTVASKSPLDSVQYVWESENGSASFNVYPDPRGNTLPRGTEITLHLKENTLEYADPDRLRELAKHYSEFVVYPISLRTTKTIRVLDEEEEDPTKAEMEGEKKGDEEIAVEEEEETPKEKKFKDVKTHQYEVLNGNPALWTRDKEDISEEEYKSFWHTLAGEQAEEYVGHSHFTAEGNINFKSLLYLPNEVPPHYRLGSIDNVEKGMRLFVRRVLISDSFELLPRYLGFIRGVVDSDDLPLNVNRETLQESKILQVIKKKVVRKAIDMIKHFADENDEIKEELDEAGNPIEPDDQAISKYITWYKKFSPNIKLGVIEDEPNRAKLSKLLRFQTSKSEGKFISLDKYVENMKDWQKNIYVLGGTSAEEIAKSPFLETAKEKDVEVLFLTDAIDEYLVKQIVDYKNNKFMHLSSEGVKFQDESADLVARREKYYRKKFKPLIEWLRKLYQGSVLRVQVAKRSLGQIPAVVSSSDFGNSANMERILRAQAFQHGVDERGYMAMKVFEINPRHPLIVKLFEGVGSGDDEVSQDLIDAALMIHDMAMLNGGFPIGDPVAHNNRLLKVLQGSFGLDSLALEPELDPAEFEEEEEESSKIDNTVGGLNAEDFEELNIDDLIIDADKDEL</sequence>
<keyword evidence="4" id="KW-0143">Chaperone</keyword>
<comment type="similarity">
    <text evidence="1">Belongs to the heat shock protein 90 family.</text>
</comment>
<evidence type="ECO:0000256" key="3">
    <source>
        <dbReference type="ARBA" id="ARBA00022840"/>
    </source>
</evidence>
<dbReference type="Gene3D" id="3.30.565.10">
    <property type="entry name" value="Histidine kinase-like ATPase, C-terminal domain"/>
    <property type="match status" value="1"/>
</dbReference>
<organism evidence="8 9">
    <name type="scientific">Fistulifera solaris</name>
    <name type="common">Oleaginous diatom</name>
    <dbReference type="NCBI Taxonomy" id="1519565"/>
    <lineage>
        <taxon>Eukaryota</taxon>
        <taxon>Sar</taxon>
        <taxon>Stramenopiles</taxon>
        <taxon>Ochrophyta</taxon>
        <taxon>Bacillariophyta</taxon>
        <taxon>Bacillariophyceae</taxon>
        <taxon>Bacillariophycidae</taxon>
        <taxon>Naviculales</taxon>
        <taxon>Naviculaceae</taxon>
        <taxon>Fistulifera</taxon>
    </lineage>
</organism>
<dbReference type="Proteomes" id="UP000198406">
    <property type="component" value="Unassembled WGS sequence"/>
</dbReference>
<proteinExistence type="inferred from homology"/>
<dbReference type="CDD" id="cd16927">
    <property type="entry name" value="HATPase_Hsp90-like"/>
    <property type="match status" value="1"/>
</dbReference>
<dbReference type="SMART" id="SM00387">
    <property type="entry name" value="HATPase_c"/>
    <property type="match status" value="1"/>
</dbReference>
<dbReference type="HAMAP" id="MF_00505">
    <property type="entry name" value="HSP90"/>
    <property type="match status" value="1"/>
</dbReference>
<dbReference type="Gene3D" id="3.30.230.80">
    <property type="match status" value="1"/>
</dbReference>
<evidence type="ECO:0000313" key="9">
    <source>
        <dbReference type="Proteomes" id="UP000198406"/>
    </source>
</evidence>
<evidence type="ECO:0000256" key="5">
    <source>
        <dbReference type="PIRSR" id="PIRSR002583-1"/>
    </source>
</evidence>
<dbReference type="Gene3D" id="3.40.50.11260">
    <property type="match status" value="1"/>
</dbReference>
<evidence type="ECO:0000256" key="4">
    <source>
        <dbReference type="ARBA" id="ARBA00023186"/>
    </source>
</evidence>
<name>A0A1Z5KDF5_FISSO</name>
<dbReference type="InterPro" id="IPR036890">
    <property type="entry name" value="HATPase_C_sf"/>
</dbReference>
<dbReference type="PRINTS" id="PR00775">
    <property type="entry name" value="HEATSHOCK90"/>
</dbReference>
<evidence type="ECO:0000256" key="6">
    <source>
        <dbReference type="SAM" id="MobiDB-lite"/>
    </source>
</evidence>
<dbReference type="SUPFAM" id="SSF55874">
    <property type="entry name" value="ATPase domain of HSP90 chaperone/DNA topoisomerase II/histidine kinase"/>
    <property type="match status" value="1"/>
</dbReference>
<dbReference type="Pfam" id="PF13589">
    <property type="entry name" value="HATPase_c_3"/>
    <property type="match status" value="1"/>
</dbReference>
<dbReference type="GO" id="GO:0016887">
    <property type="term" value="F:ATP hydrolysis activity"/>
    <property type="evidence" value="ECO:0007669"/>
    <property type="project" value="InterPro"/>
</dbReference>
<keyword evidence="9" id="KW-1185">Reference proteome</keyword>
<comment type="caution">
    <text evidence="8">The sequence shown here is derived from an EMBL/GenBank/DDBJ whole genome shotgun (WGS) entry which is preliminary data.</text>
</comment>
<dbReference type="InterPro" id="IPR001404">
    <property type="entry name" value="Hsp90_fam"/>
</dbReference>
<dbReference type="GO" id="GO:0140662">
    <property type="term" value="F:ATP-dependent protein folding chaperone"/>
    <property type="evidence" value="ECO:0007669"/>
    <property type="project" value="InterPro"/>
</dbReference>
<dbReference type="NCBIfam" id="NF003555">
    <property type="entry name" value="PRK05218.1"/>
    <property type="match status" value="1"/>
</dbReference>
<accession>A0A1Z5KDF5</accession>
<evidence type="ECO:0000256" key="2">
    <source>
        <dbReference type="ARBA" id="ARBA00022741"/>
    </source>
</evidence>
<feature type="binding site" evidence="5">
    <location>
        <begin position="168"/>
        <end position="173"/>
    </location>
    <ligand>
        <name>ATP</name>
        <dbReference type="ChEBI" id="CHEBI:30616"/>
    </ligand>
</feature>
<dbReference type="FunFam" id="3.30.565.10:FF:000005">
    <property type="entry name" value="Heat shock protein 90"/>
    <property type="match status" value="1"/>
</dbReference>
<dbReference type="InParanoid" id="A0A1Z5KDF5"/>
<dbReference type="PIRSF" id="PIRSF002583">
    <property type="entry name" value="Hsp90"/>
    <property type="match status" value="1"/>
</dbReference>
<gene>
    <name evidence="8" type="ORF">FisN_4Lh006</name>
</gene>
<evidence type="ECO:0000259" key="7">
    <source>
        <dbReference type="SMART" id="SM00387"/>
    </source>
</evidence>
<feature type="compositionally biased region" description="Basic and acidic residues" evidence="6">
    <location>
        <begin position="274"/>
        <end position="287"/>
    </location>
</feature>
<feature type="compositionally biased region" description="Acidic residues" evidence="6">
    <location>
        <begin position="288"/>
        <end position="297"/>
    </location>
</feature>
<feature type="domain" description="Histidine kinase/HSP90-like ATPase" evidence="7">
    <location>
        <begin position="67"/>
        <end position="232"/>
    </location>
</feature>
<dbReference type="InterPro" id="IPR003594">
    <property type="entry name" value="HATPase_dom"/>
</dbReference>
<dbReference type="SUPFAM" id="SSF110942">
    <property type="entry name" value="HSP90 C-terminal domain"/>
    <property type="match status" value="1"/>
</dbReference>
<dbReference type="SUPFAM" id="SSF54211">
    <property type="entry name" value="Ribosomal protein S5 domain 2-like"/>
    <property type="match status" value="1"/>
</dbReference>
<feature type="binding site" evidence="5">
    <location>
        <position position="78"/>
    </location>
    <ligand>
        <name>ATP</name>
        <dbReference type="ChEBI" id="CHEBI:30616"/>
    </ligand>
</feature>
<dbReference type="InterPro" id="IPR037196">
    <property type="entry name" value="HSP90_C"/>
</dbReference>
<feature type="binding site" evidence="5">
    <location>
        <position position="137"/>
    </location>
    <ligand>
        <name>ATP</name>
        <dbReference type="ChEBI" id="CHEBI:30616"/>
    </ligand>
</feature>
<dbReference type="AlphaFoldDB" id="A0A1Z5KDF5"/>
<feature type="binding site" evidence="5">
    <location>
        <position position="222"/>
    </location>
    <ligand>
        <name>ATP</name>
        <dbReference type="ChEBI" id="CHEBI:30616"/>
    </ligand>
</feature>
<dbReference type="OrthoDB" id="28737at2759"/>
<evidence type="ECO:0000256" key="1">
    <source>
        <dbReference type="ARBA" id="ARBA00008239"/>
    </source>
</evidence>
<dbReference type="Gene3D" id="1.20.120.790">
    <property type="entry name" value="Heat shock protein 90, C-terminal domain"/>
    <property type="match status" value="1"/>
</dbReference>
<feature type="binding site" evidence="5">
    <location>
        <position position="426"/>
    </location>
    <ligand>
        <name>ATP</name>
        <dbReference type="ChEBI" id="CHEBI:30616"/>
    </ligand>
</feature>
<feature type="binding site" evidence="5">
    <location>
        <position position="129"/>
    </location>
    <ligand>
        <name>ATP</name>
        <dbReference type="ChEBI" id="CHEBI:30616"/>
    </ligand>
</feature>
<dbReference type="GO" id="GO:0051082">
    <property type="term" value="F:unfolded protein binding"/>
    <property type="evidence" value="ECO:0007669"/>
    <property type="project" value="InterPro"/>
</dbReference>
<dbReference type="FunFam" id="3.40.50.11260:FF:000005">
    <property type="entry name" value="Heat shock protein 90"/>
    <property type="match status" value="1"/>
</dbReference>
<feature type="region of interest" description="Disordered" evidence="6">
    <location>
        <begin position="270"/>
        <end position="302"/>
    </location>
</feature>
<keyword evidence="3 5" id="KW-0067">ATP-binding</keyword>
<keyword evidence="2 5" id="KW-0547">Nucleotide-binding</keyword>
<dbReference type="GO" id="GO:0005524">
    <property type="term" value="F:ATP binding"/>
    <property type="evidence" value="ECO:0007669"/>
    <property type="project" value="UniProtKB-KW"/>
</dbReference>
<dbReference type="PANTHER" id="PTHR11528">
    <property type="entry name" value="HEAT SHOCK PROTEIN 90 FAMILY MEMBER"/>
    <property type="match status" value="1"/>
</dbReference>
<dbReference type="InterPro" id="IPR020575">
    <property type="entry name" value="Hsp90_N"/>
</dbReference>
<feature type="binding site" evidence="5">
    <location>
        <begin position="144"/>
        <end position="145"/>
    </location>
    <ligand>
        <name>ATP</name>
        <dbReference type="ChEBI" id="CHEBI:30616"/>
    </ligand>
</feature>
<dbReference type="InterPro" id="IPR020568">
    <property type="entry name" value="Ribosomal_Su5_D2-typ_SF"/>
</dbReference>
<reference evidence="8 9" key="1">
    <citation type="journal article" date="2015" name="Plant Cell">
        <title>Oil accumulation by the oleaginous diatom Fistulifera solaris as revealed by the genome and transcriptome.</title>
        <authorList>
            <person name="Tanaka T."/>
            <person name="Maeda Y."/>
            <person name="Veluchamy A."/>
            <person name="Tanaka M."/>
            <person name="Abida H."/>
            <person name="Marechal E."/>
            <person name="Bowler C."/>
            <person name="Muto M."/>
            <person name="Sunaga Y."/>
            <person name="Tanaka M."/>
            <person name="Yoshino T."/>
            <person name="Taniguchi T."/>
            <person name="Fukuda Y."/>
            <person name="Nemoto M."/>
            <person name="Matsumoto M."/>
            <person name="Wong P.S."/>
            <person name="Aburatani S."/>
            <person name="Fujibuchi W."/>
        </authorList>
    </citation>
    <scope>NUCLEOTIDE SEQUENCE [LARGE SCALE GENOMIC DNA]</scope>
    <source>
        <strain evidence="8 9">JPCC DA0580</strain>
    </source>
</reference>
<feature type="binding site" evidence="5">
    <location>
        <position position="74"/>
    </location>
    <ligand>
        <name>ATP</name>
        <dbReference type="ChEBI" id="CHEBI:30616"/>
    </ligand>
</feature>
<protein>
    <recommendedName>
        <fullName evidence="7">Histidine kinase/HSP90-like ATPase domain-containing protein</fullName>
    </recommendedName>
</protein>
<dbReference type="EMBL" id="BDSP01000207">
    <property type="protein sequence ID" value="GAX24293.1"/>
    <property type="molecule type" value="Genomic_DNA"/>
</dbReference>
<evidence type="ECO:0000313" key="8">
    <source>
        <dbReference type="EMBL" id="GAX24293.1"/>
    </source>
</evidence>
<dbReference type="Pfam" id="PF00183">
    <property type="entry name" value="HSP90"/>
    <property type="match status" value="1"/>
</dbReference>